<evidence type="ECO:0000313" key="2">
    <source>
        <dbReference type="Proteomes" id="UP001472677"/>
    </source>
</evidence>
<keyword evidence="2" id="KW-1185">Reference proteome</keyword>
<evidence type="ECO:0008006" key="3">
    <source>
        <dbReference type="Google" id="ProtNLM"/>
    </source>
</evidence>
<gene>
    <name evidence="1" type="ORF">V6N12_045798</name>
</gene>
<name>A0ABR2G496_9ROSI</name>
<proteinExistence type="predicted"/>
<sequence>MANNSISLRSLLEKEKLNGINFLDWFHNLRIVLKQEMKEYVIEEPVPDEPATNAPRADKDKFKKHMDDMVDVGCLMLATMNSELQKQHENMVAYKMIQNLKEIYEGQARQERYETSKALFQCKMIEGSPVGAHVIKMMGYIQTFEKLGFSLKDELATDLIMQSLSDSFKPFVLNFNINEINKTLPQLLGMLRTAEGDMKKSGSKTILVVREVKRKEKKVAKSKGVEVKKAKAVGASVSSIYVIDVNMPTSSSWVLDTGCGSHICTSV</sequence>
<accession>A0ABR2G496</accession>
<protein>
    <recommendedName>
        <fullName evidence="3">Zinc finger, CCHC-type</fullName>
    </recommendedName>
</protein>
<reference evidence="1 2" key="1">
    <citation type="journal article" date="2024" name="G3 (Bethesda)">
        <title>Genome assembly of Hibiscus sabdariffa L. provides insights into metabolisms of medicinal natural products.</title>
        <authorList>
            <person name="Kim T."/>
        </authorList>
    </citation>
    <scope>NUCLEOTIDE SEQUENCE [LARGE SCALE GENOMIC DNA]</scope>
    <source>
        <strain evidence="1">TK-2024</strain>
        <tissue evidence="1">Old leaves</tissue>
    </source>
</reference>
<comment type="caution">
    <text evidence="1">The sequence shown here is derived from an EMBL/GenBank/DDBJ whole genome shotgun (WGS) entry which is preliminary data.</text>
</comment>
<dbReference type="Pfam" id="PF14223">
    <property type="entry name" value="Retrotran_gag_2"/>
    <property type="match status" value="1"/>
</dbReference>
<organism evidence="1 2">
    <name type="scientific">Hibiscus sabdariffa</name>
    <name type="common">roselle</name>
    <dbReference type="NCBI Taxonomy" id="183260"/>
    <lineage>
        <taxon>Eukaryota</taxon>
        <taxon>Viridiplantae</taxon>
        <taxon>Streptophyta</taxon>
        <taxon>Embryophyta</taxon>
        <taxon>Tracheophyta</taxon>
        <taxon>Spermatophyta</taxon>
        <taxon>Magnoliopsida</taxon>
        <taxon>eudicotyledons</taxon>
        <taxon>Gunneridae</taxon>
        <taxon>Pentapetalae</taxon>
        <taxon>rosids</taxon>
        <taxon>malvids</taxon>
        <taxon>Malvales</taxon>
        <taxon>Malvaceae</taxon>
        <taxon>Malvoideae</taxon>
        <taxon>Hibiscus</taxon>
    </lineage>
</organism>
<dbReference type="Proteomes" id="UP001472677">
    <property type="component" value="Unassembled WGS sequence"/>
</dbReference>
<evidence type="ECO:0000313" key="1">
    <source>
        <dbReference type="EMBL" id="KAK8593723.1"/>
    </source>
</evidence>
<dbReference type="EMBL" id="JBBPBM010000003">
    <property type="protein sequence ID" value="KAK8593723.1"/>
    <property type="molecule type" value="Genomic_DNA"/>
</dbReference>